<dbReference type="PIRSF" id="PIRSF002401">
    <property type="entry name" value="GTP_bd_Obg/CgtA"/>
    <property type="match status" value="1"/>
</dbReference>
<dbReference type="InterPro" id="IPR031167">
    <property type="entry name" value="G_OBG"/>
</dbReference>
<keyword evidence="6" id="KW-0378">Hydrolase</keyword>
<protein>
    <recommendedName>
        <fullName evidence="6">GTPase Obg</fullName>
        <ecNumber evidence="6">3.6.5.-</ecNumber>
    </recommendedName>
    <alternativeName>
        <fullName evidence="6">GTP-binding protein Obg</fullName>
    </alternativeName>
</protein>
<comment type="function">
    <text evidence="6">An essential GTPase which binds GTP, GDP and possibly (p)ppGpp with moderate affinity, with high nucleotide exchange rates and a fairly low GTP hydrolysis rate. Plays a role in control of the cell cycle, stress response, ribosome biogenesis and in those bacteria that undergo differentiation, in morphogenesis control.</text>
</comment>
<dbReference type="NCBIfam" id="TIGR00231">
    <property type="entry name" value="small_GTP"/>
    <property type="match status" value="1"/>
</dbReference>
<organism evidence="10 11">
    <name type="scientific">Candidatus Comchoanobacter bicostacola</name>
    <dbReference type="NCBI Taxonomy" id="2919598"/>
    <lineage>
        <taxon>Bacteria</taxon>
        <taxon>Pseudomonadati</taxon>
        <taxon>Pseudomonadota</taxon>
        <taxon>Gammaproteobacteria</taxon>
        <taxon>Candidatus Comchoanobacterales</taxon>
        <taxon>Candidatus Comchoanobacteraceae</taxon>
        <taxon>Candidatus Comchoanobacter</taxon>
    </lineage>
</organism>
<dbReference type="Proteomes" id="UP001055955">
    <property type="component" value="Chromosome"/>
</dbReference>
<evidence type="ECO:0000256" key="5">
    <source>
        <dbReference type="ARBA" id="ARBA00023134"/>
    </source>
</evidence>
<dbReference type="PROSITE" id="PS51883">
    <property type="entry name" value="OBG"/>
    <property type="match status" value="1"/>
</dbReference>
<feature type="binding site" evidence="6">
    <location>
        <position position="196"/>
    </location>
    <ligand>
        <name>Mg(2+)</name>
        <dbReference type="ChEBI" id="CHEBI:18420"/>
    </ligand>
</feature>
<dbReference type="InterPro" id="IPR005225">
    <property type="entry name" value="Small_GTP-bd"/>
</dbReference>
<evidence type="ECO:0000313" key="10">
    <source>
        <dbReference type="EMBL" id="UTC24382.1"/>
    </source>
</evidence>
<dbReference type="EC" id="3.6.5.-" evidence="6"/>
<dbReference type="NCBIfam" id="NF008956">
    <property type="entry name" value="PRK12299.1"/>
    <property type="match status" value="1"/>
</dbReference>
<dbReference type="InterPro" id="IPR006073">
    <property type="entry name" value="GTP-bd"/>
</dbReference>
<dbReference type="InterPro" id="IPR045086">
    <property type="entry name" value="OBG_GTPase"/>
</dbReference>
<proteinExistence type="inferred from homology"/>
<dbReference type="PROSITE" id="PS00905">
    <property type="entry name" value="GTP1_OBG"/>
    <property type="match status" value="1"/>
</dbReference>
<feature type="binding site" evidence="6">
    <location>
        <position position="176"/>
    </location>
    <ligand>
        <name>Mg(2+)</name>
        <dbReference type="ChEBI" id="CHEBI:18420"/>
    </ligand>
</feature>
<dbReference type="PANTHER" id="PTHR11702">
    <property type="entry name" value="DEVELOPMENTALLY REGULATED GTP-BINDING PROTEIN-RELATED"/>
    <property type="match status" value="1"/>
</dbReference>
<evidence type="ECO:0000256" key="7">
    <source>
        <dbReference type="SAM" id="MobiDB-lite"/>
    </source>
</evidence>
<dbReference type="InterPro" id="IPR006074">
    <property type="entry name" value="GTP1-OBG_CS"/>
</dbReference>
<keyword evidence="4 6" id="KW-0460">Magnesium</keyword>
<dbReference type="InterPro" id="IPR014100">
    <property type="entry name" value="GTP-bd_Obg/CgtA"/>
</dbReference>
<dbReference type="PRINTS" id="PR00326">
    <property type="entry name" value="GTP1OBG"/>
</dbReference>
<dbReference type="SUPFAM" id="SSF52540">
    <property type="entry name" value="P-loop containing nucleoside triphosphate hydrolases"/>
    <property type="match status" value="1"/>
</dbReference>
<keyword evidence="6" id="KW-0963">Cytoplasm</keyword>
<evidence type="ECO:0000259" key="8">
    <source>
        <dbReference type="PROSITE" id="PS51710"/>
    </source>
</evidence>
<dbReference type="Gene3D" id="3.40.50.300">
    <property type="entry name" value="P-loop containing nucleotide triphosphate hydrolases"/>
    <property type="match status" value="1"/>
</dbReference>
<feature type="domain" description="OBG-type G" evidence="8">
    <location>
        <begin position="163"/>
        <end position="328"/>
    </location>
</feature>
<evidence type="ECO:0000256" key="4">
    <source>
        <dbReference type="ARBA" id="ARBA00022842"/>
    </source>
</evidence>
<dbReference type="SUPFAM" id="SSF82051">
    <property type="entry name" value="Obg GTP-binding protein N-terminal domain"/>
    <property type="match status" value="1"/>
</dbReference>
<dbReference type="PANTHER" id="PTHR11702:SF31">
    <property type="entry name" value="MITOCHONDRIAL RIBOSOME-ASSOCIATED GTPASE 2"/>
    <property type="match status" value="1"/>
</dbReference>
<comment type="cofactor">
    <cofactor evidence="6">
        <name>Mg(2+)</name>
        <dbReference type="ChEBI" id="CHEBI:18420"/>
    </cofactor>
</comment>
<dbReference type="HAMAP" id="MF_01454">
    <property type="entry name" value="GTPase_Obg"/>
    <property type="match status" value="1"/>
</dbReference>
<feature type="binding site" evidence="6">
    <location>
        <begin position="282"/>
        <end position="285"/>
    </location>
    <ligand>
        <name>GTP</name>
        <dbReference type="ChEBI" id="CHEBI:37565"/>
    </ligand>
</feature>
<dbReference type="Pfam" id="PF01018">
    <property type="entry name" value="GTP1_OBG"/>
    <property type="match status" value="1"/>
</dbReference>
<dbReference type="Gene3D" id="2.70.210.12">
    <property type="entry name" value="GTP1/OBG domain"/>
    <property type="match status" value="1"/>
</dbReference>
<dbReference type="InterPro" id="IPR027417">
    <property type="entry name" value="P-loop_NTPase"/>
</dbReference>
<keyword evidence="3 6" id="KW-0547">Nucleotide-binding</keyword>
<evidence type="ECO:0000256" key="3">
    <source>
        <dbReference type="ARBA" id="ARBA00022741"/>
    </source>
</evidence>
<evidence type="ECO:0000313" key="11">
    <source>
        <dbReference type="Proteomes" id="UP001055955"/>
    </source>
</evidence>
<keyword evidence="5 6" id="KW-0342">GTP-binding</keyword>
<dbReference type="CDD" id="cd01898">
    <property type="entry name" value="Obg"/>
    <property type="match status" value="1"/>
</dbReference>
<reference evidence="10 11" key="1">
    <citation type="journal article" date="2022" name="Nat. Microbiol.">
        <title>The microbiome of a bacterivorous marine choanoflagellate contains a resource-demanding obligate bacterial associate.</title>
        <authorList>
            <person name="Needham D.M."/>
            <person name="Poirier C."/>
            <person name="Bachy C."/>
            <person name="George E.E."/>
            <person name="Wilken S."/>
            <person name="Yung C.C.M."/>
            <person name="Limardo A.J."/>
            <person name="Morando M."/>
            <person name="Sudek L."/>
            <person name="Malmstrom R.R."/>
            <person name="Keeling P.J."/>
            <person name="Santoro A.E."/>
            <person name="Worden A.Z."/>
        </authorList>
    </citation>
    <scope>NUCLEOTIDE SEQUENCE [LARGE SCALE GENOMIC DNA]</scope>
    <source>
        <strain evidence="10 11">Comchoano-1</strain>
    </source>
</reference>
<feature type="region of interest" description="Disordered" evidence="7">
    <location>
        <begin position="130"/>
        <end position="149"/>
    </location>
</feature>
<evidence type="ECO:0000256" key="6">
    <source>
        <dbReference type="HAMAP-Rule" id="MF_01454"/>
    </source>
</evidence>
<feature type="binding site" evidence="6">
    <location>
        <begin position="309"/>
        <end position="311"/>
    </location>
    <ligand>
        <name>GTP</name>
        <dbReference type="ChEBI" id="CHEBI:37565"/>
    </ligand>
</feature>
<dbReference type="RefSeq" id="WP_258568165.1">
    <property type="nucleotide sequence ID" value="NZ_CP092900.1"/>
</dbReference>
<dbReference type="NCBIfam" id="TIGR02729">
    <property type="entry name" value="Obg_CgtA"/>
    <property type="match status" value="1"/>
</dbReference>
<feature type="binding site" evidence="6">
    <location>
        <begin position="194"/>
        <end position="198"/>
    </location>
    <ligand>
        <name>GTP</name>
        <dbReference type="ChEBI" id="CHEBI:37565"/>
    </ligand>
</feature>
<feature type="binding site" evidence="6">
    <location>
        <begin position="216"/>
        <end position="219"/>
    </location>
    <ligand>
        <name>GTP</name>
        <dbReference type="ChEBI" id="CHEBI:37565"/>
    </ligand>
</feature>
<evidence type="ECO:0000256" key="1">
    <source>
        <dbReference type="ARBA" id="ARBA00007699"/>
    </source>
</evidence>
<dbReference type="Pfam" id="PF01926">
    <property type="entry name" value="MMR_HSR1"/>
    <property type="match status" value="1"/>
</dbReference>
<dbReference type="InterPro" id="IPR006169">
    <property type="entry name" value="GTP1_OBG_dom"/>
</dbReference>
<feature type="domain" description="Obg" evidence="9">
    <location>
        <begin position="2"/>
        <end position="162"/>
    </location>
</feature>
<dbReference type="InterPro" id="IPR036726">
    <property type="entry name" value="GTP1_OBG_dom_sf"/>
</dbReference>
<sequence>MADFIDEATVHCIAGKGGNGCVSFRREKYIPYGGPNGGDGGHGGSVIFRASSDLSSLVNVYRSKRLKADSGTHGMGSQKTGKSGSDLVVEVPTGTCLFDADYPESPMIIDLVSDQQEYIIAKGGQGGLGNMRFKSSTNRAPRKATDGEEGQEIRVRLELKVMADVGLLGLPNAGKSSLLRRVSAATPKVADYAFTTIRPYVGVVRFDQYNTFVMADVPGLIEGASQGSGMGDQFLKHLQRCKMLLHIVDGSQDVVTQIETIRKEVKSYGGGVDKKKIWIVINKIDLIDDIEVLRSLVLDQYGVYPIMISAKDGLGCSELVASLGDELVSRT</sequence>
<evidence type="ECO:0000259" key="9">
    <source>
        <dbReference type="PROSITE" id="PS51883"/>
    </source>
</evidence>
<comment type="subcellular location">
    <subcellularLocation>
        <location evidence="6">Cytoplasm</location>
    </subcellularLocation>
</comment>
<feature type="binding site" evidence="6">
    <location>
        <begin position="169"/>
        <end position="176"/>
    </location>
    <ligand>
        <name>GTP</name>
        <dbReference type="ChEBI" id="CHEBI:37565"/>
    </ligand>
</feature>
<dbReference type="PROSITE" id="PS51710">
    <property type="entry name" value="G_OBG"/>
    <property type="match status" value="1"/>
</dbReference>
<keyword evidence="11" id="KW-1185">Reference proteome</keyword>
<name>A0ABY5DKP3_9GAMM</name>
<comment type="subunit">
    <text evidence="6">Monomer.</text>
</comment>
<dbReference type="EMBL" id="CP092900">
    <property type="protein sequence ID" value="UTC24382.1"/>
    <property type="molecule type" value="Genomic_DNA"/>
</dbReference>
<accession>A0ABY5DKP3</accession>
<gene>
    <name evidence="10" type="primary">obgE</name>
    <name evidence="6" type="synonym">obg</name>
    <name evidence="10" type="ORF">MMH89_04010</name>
</gene>
<keyword evidence="2 6" id="KW-0479">Metal-binding</keyword>
<evidence type="ECO:0000256" key="2">
    <source>
        <dbReference type="ARBA" id="ARBA00022723"/>
    </source>
</evidence>
<dbReference type="NCBIfam" id="NF008955">
    <property type="entry name" value="PRK12297.1"/>
    <property type="match status" value="1"/>
</dbReference>
<comment type="similarity">
    <text evidence="1 6">Belongs to the TRAFAC class OBG-HflX-like GTPase superfamily. OBG GTPase family.</text>
</comment>